<feature type="region of interest" description="Disordered" evidence="1">
    <location>
        <begin position="426"/>
        <end position="457"/>
    </location>
</feature>
<feature type="compositionally biased region" description="Basic and acidic residues" evidence="1">
    <location>
        <begin position="309"/>
        <end position="332"/>
    </location>
</feature>
<reference evidence="3" key="1">
    <citation type="submission" date="2025-08" db="UniProtKB">
        <authorList>
            <consortium name="RefSeq"/>
        </authorList>
    </citation>
    <scope>IDENTIFICATION</scope>
    <source>
        <tissue evidence="3">Total insect</tissue>
    </source>
</reference>
<dbReference type="OrthoDB" id="10477166at2759"/>
<dbReference type="GeneID" id="117649484"/>
<dbReference type="InParanoid" id="A0A6P8ZSL3"/>
<sequence length="635" mass="68352">MPPLRQPLPMAALAEQLVIDMAAEAGEGLVSTPGDPMHAVVIARLEAAVRELPEEAAVRLSQAVLLAVDKALVYEELDRAWSELFVFMAARALGPLPVRPRRGRRGLVSELASFAALSAPVDEETAHALLTVAAACLPDHFTKVDSTELSAASTAAVMAQLPRMSRLESLRLTKANGAGLLPGVLYPLARALHAMPGLSVVSLAQSATDNVLRVLAQACPDTLEELDVSRSSAVTDKGVTALTACTNLRVLKLTRTAVTAVGAERVLRGCPWLQKLGNIPDLGRAVAAAARSEAGRVSGRRGSASARGKARERAGQDDVRERGELQLRSFRSDRPPPLDVLAEHCPRLDDITICLSEDAEYCEPLPGAADGETRQSDDGVFVCPDRMSSFGALHRSVPGLARLRVTCDDGVANDVMAELLDWPEDADDAAGADDSGATADETRSSTPSAAPDPPMPQRLDNLVELKLCGTVLAAWDLHVIGHVCPRLQQLTLVSTPPSPDPRHQRPLRQPLPEDAFRSLRVLQTEDLLPEAELLVLSRAVALEEVYISHWDPGARRMSFSEEAFLDALQGNPLLQLRTFCVDEAPFLGERAAWRLLECPELKELATLRSWDGLGPGTLQHLQSVAAYRNLDVIIQ</sequence>
<feature type="region of interest" description="Disordered" evidence="1">
    <location>
        <begin position="293"/>
        <end position="332"/>
    </location>
</feature>
<dbReference type="AlphaFoldDB" id="A0A6P8ZSL3"/>
<evidence type="ECO:0000313" key="2">
    <source>
        <dbReference type="Proteomes" id="UP000515158"/>
    </source>
</evidence>
<feature type="compositionally biased region" description="Low complexity" evidence="1">
    <location>
        <begin position="293"/>
        <end position="307"/>
    </location>
</feature>
<evidence type="ECO:0000256" key="1">
    <source>
        <dbReference type="SAM" id="MobiDB-lite"/>
    </source>
</evidence>
<dbReference type="GO" id="GO:0019005">
    <property type="term" value="C:SCF ubiquitin ligase complex"/>
    <property type="evidence" value="ECO:0007669"/>
    <property type="project" value="TreeGrafter"/>
</dbReference>
<name>A0A6P8ZSL3_THRPL</name>
<dbReference type="Gene3D" id="3.80.10.10">
    <property type="entry name" value="Ribonuclease Inhibitor"/>
    <property type="match status" value="1"/>
</dbReference>
<dbReference type="Proteomes" id="UP000515158">
    <property type="component" value="Unplaced"/>
</dbReference>
<organism evidence="3">
    <name type="scientific">Thrips palmi</name>
    <name type="common">Melon thrips</name>
    <dbReference type="NCBI Taxonomy" id="161013"/>
    <lineage>
        <taxon>Eukaryota</taxon>
        <taxon>Metazoa</taxon>
        <taxon>Ecdysozoa</taxon>
        <taxon>Arthropoda</taxon>
        <taxon>Hexapoda</taxon>
        <taxon>Insecta</taxon>
        <taxon>Pterygota</taxon>
        <taxon>Neoptera</taxon>
        <taxon>Paraneoptera</taxon>
        <taxon>Thysanoptera</taxon>
        <taxon>Terebrantia</taxon>
        <taxon>Thripoidea</taxon>
        <taxon>Thripidae</taxon>
        <taxon>Thrips</taxon>
    </lineage>
</organism>
<dbReference type="InterPro" id="IPR032675">
    <property type="entry name" value="LRR_dom_sf"/>
</dbReference>
<proteinExistence type="predicted"/>
<dbReference type="RefSeq" id="XP_034248243.1">
    <property type="nucleotide sequence ID" value="XM_034392352.1"/>
</dbReference>
<accession>A0A6P8ZSL3</accession>
<dbReference type="PANTHER" id="PTHR13318">
    <property type="entry name" value="PARTNER OF PAIRED, ISOFORM B-RELATED"/>
    <property type="match status" value="1"/>
</dbReference>
<evidence type="ECO:0000313" key="3">
    <source>
        <dbReference type="RefSeq" id="XP_034248243.1"/>
    </source>
</evidence>
<dbReference type="SUPFAM" id="SSF52047">
    <property type="entry name" value="RNI-like"/>
    <property type="match status" value="1"/>
</dbReference>
<dbReference type="KEGG" id="tpal:117649484"/>
<dbReference type="GO" id="GO:0031146">
    <property type="term" value="P:SCF-dependent proteasomal ubiquitin-dependent protein catabolic process"/>
    <property type="evidence" value="ECO:0007669"/>
    <property type="project" value="TreeGrafter"/>
</dbReference>
<dbReference type="PANTHER" id="PTHR13318:SF105">
    <property type="entry name" value="F-BOX_LRR-REPEAT PROTEIN 3"/>
    <property type="match status" value="1"/>
</dbReference>
<keyword evidence="2" id="KW-1185">Reference proteome</keyword>
<protein>
    <submittedName>
        <fullName evidence="3">Uncharacterized protein LOC117649484</fullName>
    </submittedName>
</protein>
<gene>
    <name evidence="3" type="primary">LOC117649484</name>
</gene>